<gene>
    <name evidence="1" type="ORF">POCULU_LOCUS748</name>
</gene>
<keyword evidence="2" id="KW-1185">Reference proteome</keyword>
<comment type="caution">
    <text evidence="1">The sequence shown here is derived from an EMBL/GenBank/DDBJ whole genome shotgun (WGS) entry which is preliminary data.</text>
</comment>
<dbReference type="InterPro" id="IPR027417">
    <property type="entry name" value="P-loop_NTPase"/>
</dbReference>
<proteinExistence type="predicted"/>
<reference evidence="1" key="1">
    <citation type="submission" date="2021-06" db="EMBL/GenBank/DDBJ databases">
        <authorList>
            <person name="Kallberg Y."/>
            <person name="Tangrot J."/>
            <person name="Rosling A."/>
        </authorList>
    </citation>
    <scope>NUCLEOTIDE SEQUENCE</scope>
    <source>
        <strain evidence="1">IA702</strain>
    </source>
</reference>
<evidence type="ECO:0000313" key="1">
    <source>
        <dbReference type="EMBL" id="CAG8464882.1"/>
    </source>
</evidence>
<feature type="non-terminal residue" evidence="1">
    <location>
        <position position="1"/>
    </location>
</feature>
<evidence type="ECO:0000313" key="2">
    <source>
        <dbReference type="Proteomes" id="UP000789572"/>
    </source>
</evidence>
<dbReference type="SUPFAM" id="SSF52540">
    <property type="entry name" value="P-loop containing nucleoside triphosphate hydrolases"/>
    <property type="match status" value="1"/>
</dbReference>
<name>A0A9N8YYW7_9GLOM</name>
<accession>A0A9N8YYW7</accession>
<organism evidence="1 2">
    <name type="scientific">Paraglomus occultum</name>
    <dbReference type="NCBI Taxonomy" id="144539"/>
    <lineage>
        <taxon>Eukaryota</taxon>
        <taxon>Fungi</taxon>
        <taxon>Fungi incertae sedis</taxon>
        <taxon>Mucoromycota</taxon>
        <taxon>Glomeromycotina</taxon>
        <taxon>Glomeromycetes</taxon>
        <taxon>Paraglomerales</taxon>
        <taxon>Paraglomeraceae</taxon>
        <taxon>Paraglomus</taxon>
    </lineage>
</organism>
<dbReference type="EMBL" id="CAJVPJ010000044">
    <property type="protein sequence ID" value="CAG8464882.1"/>
    <property type="molecule type" value="Genomic_DNA"/>
</dbReference>
<dbReference type="AlphaFoldDB" id="A0A9N8YYW7"/>
<dbReference type="Proteomes" id="UP000789572">
    <property type="component" value="Unassembled WGS sequence"/>
</dbReference>
<sequence length="419" mass="48396">KTTLAKVLERHLTSKGHTVKYITLAHWKRTEFPDLLHNNDAFDAFWKNEIQCTWSECTKSKDPIFILIDEAQVLYNGNGSLDFWTQIKYFTDHPKNGLHVLLLSMYESQNAGSAILNDSYTPIDFINPMGLDELHLNENEFKDLTSKFIEYIDKEEDTFIMPDDMLKSVYSSTRRHPHLRMRVFDWMTNWKPTEVVVDTIFLKMAYDMVDDDSTFVVDTKTAEMQEALRRLMHSGLVTYSGRSWLQFAAPVVQIIMGQHLYAPSLTLESDVSFEAFLQTSIKHMRPSELHKSLSYGIDSQLLERAWQKAWLMAASTAIPSGHTISPDVGRIFGSSGFLDFYINGGLKWEVELMQEGRRMGDHVDCFRSTGRPNSKKLDPNVWYALYADDYSTMTIIRHGKDEMLLTLRGDDPQLFPKNR</sequence>
<dbReference type="OrthoDB" id="2411218at2759"/>
<protein>
    <submittedName>
        <fullName evidence="1">7469_t:CDS:1</fullName>
    </submittedName>
</protein>